<dbReference type="NCBIfam" id="TIGR02937">
    <property type="entry name" value="sigma70-ECF"/>
    <property type="match status" value="1"/>
</dbReference>
<dbReference type="InterPro" id="IPR013324">
    <property type="entry name" value="RNA_pol_sigma_r3/r4-like"/>
</dbReference>
<dbReference type="PANTHER" id="PTHR43133:SF63">
    <property type="entry name" value="RNA POLYMERASE SIGMA FACTOR FECI-RELATED"/>
    <property type="match status" value="1"/>
</dbReference>
<dbReference type="InterPro" id="IPR007627">
    <property type="entry name" value="RNA_pol_sigma70_r2"/>
</dbReference>
<keyword evidence="2" id="KW-0805">Transcription regulation</keyword>
<evidence type="ECO:0000313" key="8">
    <source>
        <dbReference type="Proteomes" id="UP000025748"/>
    </source>
</evidence>
<keyword evidence="8" id="KW-1185">Reference proteome</keyword>
<evidence type="ECO:0000259" key="6">
    <source>
        <dbReference type="Pfam" id="PF08281"/>
    </source>
</evidence>
<keyword evidence="3" id="KW-0731">Sigma factor</keyword>
<dbReference type="InterPro" id="IPR013325">
    <property type="entry name" value="RNA_pol_sigma_r2"/>
</dbReference>
<evidence type="ECO:0000256" key="1">
    <source>
        <dbReference type="ARBA" id="ARBA00010641"/>
    </source>
</evidence>
<dbReference type="Proteomes" id="UP000025748">
    <property type="component" value="Unassembled WGS sequence"/>
</dbReference>
<evidence type="ECO:0000259" key="5">
    <source>
        <dbReference type="Pfam" id="PF04542"/>
    </source>
</evidence>
<feature type="domain" description="RNA polymerase sigma-70 region 2" evidence="5">
    <location>
        <begin position="10"/>
        <end position="76"/>
    </location>
</feature>
<evidence type="ECO:0000256" key="2">
    <source>
        <dbReference type="ARBA" id="ARBA00023015"/>
    </source>
</evidence>
<dbReference type="InterPro" id="IPR014284">
    <property type="entry name" value="RNA_pol_sigma-70_dom"/>
</dbReference>
<gene>
    <name evidence="7" type="ORF">L544_2237</name>
</gene>
<accession>A0ABR4R2C2</accession>
<protein>
    <submittedName>
        <fullName evidence="7">Sigma-70, region 4</fullName>
    </submittedName>
</protein>
<dbReference type="Gene3D" id="1.10.10.10">
    <property type="entry name" value="Winged helix-like DNA-binding domain superfamily/Winged helix DNA-binding domain"/>
    <property type="match status" value="1"/>
</dbReference>
<dbReference type="PANTHER" id="PTHR43133">
    <property type="entry name" value="RNA POLYMERASE ECF-TYPE SIGMA FACTO"/>
    <property type="match status" value="1"/>
</dbReference>
<dbReference type="InterPro" id="IPR039425">
    <property type="entry name" value="RNA_pol_sigma-70-like"/>
</dbReference>
<sequence length="165" mass="18361">MADAIDIGLLYSRHHGWLQSWLLGKLGNHGDAADLAHDTYLPLMRSGRLPAREDQSRAFLVQVAKGLVIDLRRRRAIEQSYQEAVSALPPALAPSPESRALILEALTEVDAMLDRLPVKVREAFLLSQLEGLGYREIAQRLSVTVSSVQKYMMTAIQACYQTVYG</sequence>
<dbReference type="SUPFAM" id="SSF88946">
    <property type="entry name" value="Sigma2 domain of RNA polymerase sigma factors"/>
    <property type="match status" value="1"/>
</dbReference>
<dbReference type="SUPFAM" id="SSF88659">
    <property type="entry name" value="Sigma3 and sigma4 domains of RNA polymerase sigma factors"/>
    <property type="match status" value="1"/>
</dbReference>
<dbReference type="EMBL" id="JHEM01000014">
    <property type="protein sequence ID" value="KCB24364.1"/>
    <property type="molecule type" value="Genomic_DNA"/>
</dbReference>
<evidence type="ECO:0000256" key="4">
    <source>
        <dbReference type="ARBA" id="ARBA00023163"/>
    </source>
</evidence>
<comment type="similarity">
    <text evidence="1">Belongs to the sigma-70 factor family. ECF subfamily.</text>
</comment>
<dbReference type="InterPro" id="IPR036388">
    <property type="entry name" value="WH-like_DNA-bd_sf"/>
</dbReference>
<comment type="caution">
    <text evidence="7">The sequence shown here is derived from an EMBL/GenBank/DDBJ whole genome shotgun (WGS) entry which is preliminary data.</text>
</comment>
<organism evidence="7 8">
    <name type="scientific">Bordetella hinzii OH87 BAL007II</name>
    <dbReference type="NCBI Taxonomy" id="1331262"/>
    <lineage>
        <taxon>Bacteria</taxon>
        <taxon>Pseudomonadati</taxon>
        <taxon>Pseudomonadota</taxon>
        <taxon>Betaproteobacteria</taxon>
        <taxon>Burkholderiales</taxon>
        <taxon>Alcaligenaceae</taxon>
        <taxon>Bordetella</taxon>
    </lineage>
</organism>
<evidence type="ECO:0000313" key="7">
    <source>
        <dbReference type="EMBL" id="KCB24364.1"/>
    </source>
</evidence>
<dbReference type="InterPro" id="IPR013249">
    <property type="entry name" value="RNA_pol_sigma70_r4_t2"/>
</dbReference>
<evidence type="ECO:0000256" key="3">
    <source>
        <dbReference type="ARBA" id="ARBA00023082"/>
    </source>
</evidence>
<keyword evidence="4" id="KW-0804">Transcription</keyword>
<name>A0ABR4R2C2_9BORD</name>
<dbReference type="Pfam" id="PF04542">
    <property type="entry name" value="Sigma70_r2"/>
    <property type="match status" value="1"/>
</dbReference>
<dbReference type="Gene3D" id="1.10.1740.10">
    <property type="match status" value="1"/>
</dbReference>
<reference evidence="7 8" key="1">
    <citation type="submission" date="2014-03" db="EMBL/GenBank/DDBJ databases">
        <title>Genome sequence of Bordetella hinzii.</title>
        <authorList>
            <person name="Register K."/>
            <person name="Harvill E."/>
            <person name="Goodfield L.L."/>
            <person name="Ivanov Y.V."/>
            <person name="Meyer J.A."/>
            <person name="Muse S.J."/>
            <person name="Jacobs N."/>
            <person name="Bendor L."/>
            <person name="Smallridge W.E."/>
            <person name="Brinkac L.M."/>
            <person name="Sanka R."/>
            <person name="Kim M."/>
            <person name="Losada L."/>
        </authorList>
    </citation>
    <scope>NUCLEOTIDE SEQUENCE [LARGE SCALE GENOMIC DNA]</scope>
    <source>
        <strain evidence="7 8">OH87 BAL007II</strain>
    </source>
</reference>
<feature type="domain" description="RNA polymerase sigma factor 70 region 4 type 2" evidence="6">
    <location>
        <begin position="108"/>
        <end position="159"/>
    </location>
</feature>
<proteinExistence type="inferred from homology"/>
<dbReference type="Pfam" id="PF08281">
    <property type="entry name" value="Sigma70_r4_2"/>
    <property type="match status" value="1"/>
</dbReference>
<dbReference type="RefSeq" id="WP_032962776.1">
    <property type="nucleotide sequence ID" value="NZ_JHEM01000014.1"/>
</dbReference>